<name>A0A1I8FZ21_9PLAT</name>
<accession>A0A1I8FZ21</accession>
<organism evidence="1 2">
    <name type="scientific">Macrostomum lignano</name>
    <dbReference type="NCBI Taxonomy" id="282301"/>
    <lineage>
        <taxon>Eukaryota</taxon>
        <taxon>Metazoa</taxon>
        <taxon>Spiralia</taxon>
        <taxon>Lophotrochozoa</taxon>
        <taxon>Platyhelminthes</taxon>
        <taxon>Rhabditophora</taxon>
        <taxon>Macrostomorpha</taxon>
        <taxon>Macrostomida</taxon>
        <taxon>Macrostomidae</taxon>
        <taxon>Macrostomum</taxon>
    </lineage>
</organism>
<dbReference type="WBParaSite" id="maker-uti_cns_0000276-snap-gene-2.38-mRNA-1">
    <property type="protein sequence ID" value="maker-uti_cns_0000276-snap-gene-2.38-mRNA-1"/>
    <property type="gene ID" value="maker-uti_cns_0000276-snap-gene-2.38"/>
</dbReference>
<dbReference type="Proteomes" id="UP000095280">
    <property type="component" value="Unplaced"/>
</dbReference>
<sequence>MKFVIVFKVDRQVIETETEYVRLPPHLAVLTESEWLKYRESTDIWNCSVEYEGEYYEAVILQVILSKELQPTSSIRFIRELVAKKVRLCDVLAKVQPRVFTEDDAKEARRRYQS</sequence>
<dbReference type="AlphaFoldDB" id="A0A1I8FZ21"/>
<evidence type="ECO:0000313" key="2">
    <source>
        <dbReference type="WBParaSite" id="maker-uti_cns_0000276-snap-gene-2.38-mRNA-1"/>
    </source>
</evidence>
<proteinExistence type="predicted"/>
<keyword evidence="1" id="KW-1185">Reference proteome</keyword>
<protein>
    <submittedName>
        <fullName evidence="2">Skp1 domain-containing protein</fullName>
    </submittedName>
</protein>
<evidence type="ECO:0000313" key="1">
    <source>
        <dbReference type="Proteomes" id="UP000095280"/>
    </source>
</evidence>
<reference evidence="2" key="1">
    <citation type="submission" date="2016-11" db="UniProtKB">
        <authorList>
            <consortium name="WormBaseParasite"/>
        </authorList>
    </citation>
    <scope>IDENTIFICATION</scope>
</reference>